<proteinExistence type="predicted"/>
<sequence>MLHVHSPPDCYFSRERIAAAPQDKCTSSWDIATLNILINSQISLEHQNFLVCRFNLAAYNHSASSKEAAFVS</sequence>
<protein>
    <submittedName>
        <fullName evidence="1">Uncharacterized protein</fullName>
    </submittedName>
</protein>
<reference evidence="1" key="1">
    <citation type="submission" date="2014-09" db="EMBL/GenBank/DDBJ databases">
        <authorList>
            <person name="Magalhaes I.L.F."/>
            <person name="Oliveira U."/>
            <person name="Santos F.R."/>
            <person name="Vidigal T.H.D.A."/>
            <person name="Brescovit A.D."/>
            <person name="Santos A.J."/>
        </authorList>
    </citation>
    <scope>NUCLEOTIDE SEQUENCE</scope>
    <source>
        <tissue evidence="1">Shoot tissue taken approximately 20 cm above the soil surface</tissue>
    </source>
</reference>
<organism evidence="1">
    <name type="scientific">Arundo donax</name>
    <name type="common">Giant reed</name>
    <name type="synonym">Donax arundinaceus</name>
    <dbReference type="NCBI Taxonomy" id="35708"/>
    <lineage>
        <taxon>Eukaryota</taxon>
        <taxon>Viridiplantae</taxon>
        <taxon>Streptophyta</taxon>
        <taxon>Embryophyta</taxon>
        <taxon>Tracheophyta</taxon>
        <taxon>Spermatophyta</taxon>
        <taxon>Magnoliopsida</taxon>
        <taxon>Liliopsida</taxon>
        <taxon>Poales</taxon>
        <taxon>Poaceae</taxon>
        <taxon>PACMAD clade</taxon>
        <taxon>Arundinoideae</taxon>
        <taxon>Arundineae</taxon>
        <taxon>Arundo</taxon>
    </lineage>
</organism>
<reference evidence="1" key="2">
    <citation type="journal article" date="2015" name="Data Brief">
        <title>Shoot transcriptome of the giant reed, Arundo donax.</title>
        <authorList>
            <person name="Barrero R.A."/>
            <person name="Guerrero F.D."/>
            <person name="Moolhuijzen P."/>
            <person name="Goolsby J.A."/>
            <person name="Tidwell J."/>
            <person name="Bellgard S.E."/>
            <person name="Bellgard M.I."/>
        </authorList>
    </citation>
    <scope>NUCLEOTIDE SEQUENCE</scope>
    <source>
        <tissue evidence="1">Shoot tissue taken approximately 20 cm above the soil surface</tissue>
    </source>
</reference>
<dbReference type="AlphaFoldDB" id="A0A0A9DK84"/>
<accession>A0A0A9DK84</accession>
<name>A0A0A9DK84_ARUDO</name>
<dbReference type="EMBL" id="GBRH01208891">
    <property type="protein sequence ID" value="JAD89004.1"/>
    <property type="molecule type" value="Transcribed_RNA"/>
</dbReference>
<evidence type="ECO:0000313" key="1">
    <source>
        <dbReference type="EMBL" id="JAD89004.1"/>
    </source>
</evidence>